<dbReference type="Proteomes" id="UP001143910">
    <property type="component" value="Unassembled WGS sequence"/>
</dbReference>
<reference evidence="1" key="1">
    <citation type="submission" date="2022-08" db="EMBL/GenBank/DDBJ databases">
        <title>Genome Sequence of Lecanicillium fungicola.</title>
        <authorList>
            <person name="Buettner E."/>
        </authorList>
    </citation>
    <scope>NUCLEOTIDE SEQUENCE</scope>
    <source>
        <strain evidence="1">Babe33</strain>
    </source>
</reference>
<dbReference type="EMBL" id="JANJQO010003283">
    <property type="protein sequence ID" value="KAJ2962423.1"/>
    <property type="molecule type" value="Genomic_DNA"/>
</dbReference>
<sequence length="696" mass="78446">MRLIKQEIQESAARLLQSEYSIYIQTKGTTNYASNGSILRYDHAHDHAHDHANKAGEIPTQHSQGYTSPGNTATAVEIEPCGSDPSNILERIHAFSSAMGVALSDPINTEPWERFLLAALNCPGRETEADGGLEHTTRHFGPVKLGNLLRQIEGLNPGKLSIIDLATNVTSARVRPQGMGKVVFPLVRGDIWSIVSISEDHCQATMYLKGSTDTRAKSKEYEVARVVIAKEFKKVYRRLFPHKAPPQQHIENACIADYGLCYLLTAFAVAMDVIISTPCREDLWRRLFHRMAQTKRPGPHVLWIGIPALEKIEEADHISVPLCYADLKLSQRDSFHCLSEEVVRLLQAVLGSPFIQHLDAANFIIHQSVLMMLFVSRFSHTAIEFCRCPSAAEDLIALIQMMNPSRLVVFMTDSGFSDSDPCDTLFEALRFFDGSNIELSVYPSKEELVWSRNKLGDIRTFDTIARTKHQWRPKTCFGMGDCALPDVSQDFPQAIKRNHSCAAADVEIVTRRDAKLKCATPAQVKTHAGTQPKGRDPGYLHFHQQRIPTFQDFGEFRVFVCAGKVMSIMRTNFEWQSAEKNLLAWKAGLDDFNWYSSEEEAQMQKRQELEQLVLGQDEHIRQQQKPEFRTIHIGARYDVGITEKGPNGQFFMNELTRLLSADTFPKATPFPNFDILLAWAREMARLVAAPCLKETA</sequence>
<name>A0ACC1MDZ8_9HYPO</name>
<protein>
    <submittedName>
        <fullName evidence="1">Uncharacterized protein</fullName>
    </submittedName>
</protein>
<evidence type="ECO:0000313" key="2">
    <source>
        <dbReference type="Proteomes" id="UP001143910"/>
    </source>
</evidence>
<comment type="caution">
    <text evidence="1">The sequence shown here is derived from an EMBL/GenBank/DDBJ whole genome shotgun (WGS) entry which is preliminary data.</text>
</comment>
<organism evidence="1 2">
    <name type="scientific">Zarea fungicola</name>
    <dbReference type="NCBI Taxonomy" id="93591"/>
    <lineage>
        <taxon>Eukaryota</taxon>
        <taxon>Fungi</taxon>
        <taxon>Dikarya</taxon>
        <taxon>Ascomycota</taxon>
        <taxon>Pezizomycotina</taxon>
        <taxon>Sordariomycetes</taxon>
        <taxon>Hypocreomycetidae</taxon>
        <taxon>Hypocreales</taxon>
        <taxon>Cordycipitaceae</taxon>
        <taxon>Zarea</taxon>
    </lineage>
</organism>
<proteinExistence type="predicted"/>
<accession>A0ACC1MDZ8</accession>
<evidence type="ECO:0000313" key="1">
    <source>
        <dbReference type="EMBL" id="KAJ2962423.1"/>
    </source>
</evidence>
<keyword evidence="2" id="KW-1185">Reference proteome</keyword>
<gene>
    <name evidence="1" type="ORF">NQ176_g10934</name>
</gene>